<protein>
    <submittedName>
        <fullName evidence="1">Uncharacterized protein</fullName>
    </submittedName>
</protein>
<dbReference type="AlphaFoldDB" id="A0A0F9K9Q9"/>
<reference evidence="1" key="1">
    <citation type="journal article" date="2015" name="Nature">
        <title>Complex archaea that bridge the gap between prokaryotes and eukaryotes.</title>
        <authorList>
            <person name="Spang A."/>
            <person name="Saw J.H."/>
            <person name="Jorgensen S.L."/>
            <person name="Zaremba-Niedzwiedzka K."/>
            <person name="Martijn J."/>
            <person name="Lind A.E."/>
            <person name="van Eijk R."/>
            <person name="Schleper C."/>
            <person name="Guy L."/>
            <person name="Ettema T.J."/>
        </authorList>
    </citation>
    <scope>NUCLEOTIDE SEQUENCE</scope>
</reference>
<evidence type="ECO:0000313" key="1">
    <source>
        <dbReference type="EMBL" id="KKM78698.1"/>
    </source>
</evidence>
<accession>A0A0F9K9Q9</accession>
<name>A0A0F9K9Q9_9ZZZZ</name>
<comment type="caution">
    <text evidence="1">The sequence shown here is derived from an EMBL/GenBank/DDBJ whole genome shotgun (WGS) entry which is preliminary data.</text>
</comment>
<gene>
    <name evidence="1" type="ORF">LCGC14_1357470</name>
</gene>
<sequence length="47" mass="5263">MSVLHNQHYGNSTIHLRMEKQCQKTNAIRPTLLGIGMGQNEQRASGI</sequence>
<proteinExistence type="predicted"/>
<dbReference type="EMBL" id="LAZR01008449">
    <property type="protein sequence ID" value="KKM78698.1"/>
    <property type="molecule type" value="Genomic_DNA"/>
</dbReference>
<organism evidence="1">
    <name type="scientific">marine sediment metagenome</name>
    <dbReference type="NCBI Taxonomy" id="412755"/>
    <lineage>
        <taxon>unclassified sequences</taxon>
        <taxon>metagenomes</taxon>
        <taxon>ecological metagenomes</taxon>
    </lineage>
</organism>